<dbReference type="Pfam" id="PF00487">
    <property type="entry name" value="FA_desaturase"/>
    <property type="match status" value="1"/>
</dbReference>
<evidence type="ECO:0000256" key="1">
    <source>
        <dbReference type="SAM" id="Phobius"/>
    </source>
</evidence>
<organism evidence="3 4">
    <name type="scientific">Fluviicola chungangensis</name>
    <dbReference type="NCBI Taxonomy" id="2597671"/>
    <lineage>
        <taxon>Bacteria</taxon>
        <taxon>Pseudomonadati</taxon>
        <taxon>Bacteroidota</taxon>
        <taxon>Flavobacteriia</taxon>
        <taxon>Flavobacteriales</taxon>
        <taxon>Crocinitomicaceae</taxon>
        <taxon>Fluviicola</taxon>
    </lineage>
</organism>
<reference evidence="3 4" key="1">
    <citation type="submission" date="2019-07" db="EMBL/GenBank/DDBJ databases">
        <authorList>
            <person name="Huq M.A."/>
        </authorList>
    </citation>
    <scope>NUCLEOTIDE SEQUENCE [LARGE SCALE GENOMIC DNA]</scope>
    <source>
        <strain evidence="3 4">MAH-3</strain>
    </source>
</reference>
<proteinExistence type="predicted"/>
<dbReference type="Proteomes" id="UP000316008">
    <property type="component" value="Unassembled WGS sequence"/>
</dbReference>
<dbReference type="CDD" id="cd03506">
    <property type="entry name" value="Delta6-FADS-like"/>
    <property type="match status" value="1"/>
</dbReference>
<dbReference type="OrthoDB" id="104711at2"/>
<feature type="transmembrane region" description="Helical" evidence="1">
    <location>
        <begin position="237"/>
        <end position="259"/>
    </location>
</feature>
<keyword evidence="4" id="KW-1185">Reference proteome</keyword>
<keyword evidence="1" id="KW-0812">Transmembrane</keyword>
<name>A0A556MJ85_9FLAO</name>
<sequence length="370" mass="43081">MEAENLQTVRFAPGGRNSFQDTLIERTNAYFKVNHISPYANTKMWIKTTVMLSLYFVPYLFMVTGFGANNGWLFFGFWFLMALGMIGIGTSVMHDANHGTYSPNRKVNRFIGAILEVIGGYSVTWKIQHNQLHHTYTNIAGLDDDLDSIKYLRFSPRQPYYWFHKYQYLYAWFFYSMMTLFWMTAKDYLQIVRYKEYNLLVNHKVSMGQAIFRVTLYKIFYYGYIMVLPILFSGMPWYAVVCGFLLMHMVAGLVLSCIFQPSHIVETSTFELPVESEIGSREMEDSWAIHEVENTTDFAPGKGFLTWFIGGLNYQIEHHLFTGICHVHYPNLAPIVKKTAGEFGVIYHVEPTFWKALRGHVKMLKKLGRK</sequence>
<dbReference type="PANTHER" id="PTHR19353:SF19">
    <property type="entry name" value="DELTA(5) FATTY ACID DESATURASE C-RELATED"/>
    <property type="match status" value="1"/>
</dbReference>
<feature type="transmembrane region" description="Helical" evidence="1">
    <location>
        <begin position="110"/>
        <end position="127"/>
    </location>
</feature>
<comment type="caution">
    <text evidence="3">The sequence shown here is derived from an EMBL/GenBank/DDBJ whole genome shotgun (WGS) entry which is preliminary data.</text>
</comment>
<feature type="transmembrane region" description="Helical" evidence="1">
    <location>
        <begin position="72"/>
        <end position="89"/>
    </location>
</feature>
<feature type="domain" description="Fatty acid desaturase" evidence="2">
    <location>
        <begin position="71"/>
        <end position="349"/>
    </location>
</feature>
<dbReference type="GO" id="GO:0016717">
    <property type="term" value="F:oxidoreductase activity, acting on paired donors, with oxidation of a pair of donors resulting in the reduction of molecular oxygen to two molecules of water"/>
    <property type="evidence" value="ECO:0007669"/>
    <property type="project" value="TreeGrafter"/>
</dbReference>
<dbReference type="GO" id="GO:0016020">
    <property type="term" value="C:membrane"/>
    <property type="evidence" value="ECO:0007669"/>
    <property type="project" value="TreeGrafter"/>
</dbReference>
<feature type="transmembrane region" description="Helical" evidence="1">
    <location>
        <begin position="169"/>
        <end position="189"/>
    </location>
</feature>
<gene>
    <name evidence="3" type="ORF">FO442_16610</name>
</gene>
<protein>
    <submittedName>
        <fullName evidence="3">Acyl-CoA desaturase</fullName>
    </submittedName>
</protein>
<feature type="transmembrane region" description="Helical" evidence="1">
    <location>
        <begin position="44"/>
        <end position="66"/>
    </location>
</feature>
<accession>A0A556MJ85</accession>
<dbReference type="InterPro" id="IPR012171">
    <property type="entry name" value="Fatty_acid_desaturase"/>
</dbReference>
<keyword evidence="1" id="KW-0472">Membrane</keyword>
<evidence type="ECO:0000313" key="3">
    <source>
        <dbReference type="EMBL" id="TSJ39929.1"/>
    </source>
</evidence>
<feature type="transmembrane region" description="Helical" evidence="1">
    <location>
        <begin position="210"/>
        <end position="231"/>
    </location>
</feature>
<dbReference type="GO" id="GO:0008610">
    <property type="term" value="P:lipid biosynthetic process"/>
    <property type="evidence" value="ECO:0007669"/>
    <property type="project" value="UniProtKB-ARBA"/>
</dbReference>
<dbReference type="PANTHER" id="PTHR19353">
    <property type="entry name" value="FATTY ACID DESATURASE 2"/>
    <property type="match status" value="1"/>
</dbReference>
<dbReference type="AlphaFoldDB" id="A0A556MJ85"/>
<evidence type="ECO:0000259" key="2">
    <source>
        <dbReference type="Pfam" id="PF00487"/>
    </source>
</evidence>
<dbReference type="EMBL" id="VLPL01000010">
    <property type="protein sequence ID" value="TSJ39929.1"/>
    <property type="molecule type" value="Genomic_DNA"/>
</dbReference>
<dbReference type="InterPro" id="IPR005804">
    <property type="entry name" value="FA_desaturase_dom"/>
</dbReference>
<evidence type="ECO:0000313" key="4">
    <source>
        <dbReference type="Proteomes" id="UP000316008"/>
    </source>
</evidence>
<keyword evidence="1" id="KW-1133">Transmembrane helix</keyword>
<dbReference type="PIRSF" id="PIRSF015921">
    <property type="entry name" value="FA_sphinglp_des"/>
    <property type="match status" value="1"/>
</dbReference>